<feature type="compositionally biased region" description="Low complexity" evidence="6">
    <location>
        <begin position="129"/>
        <end position="177"/>
    </location>
</feature>
<feature type="compositionally biased region" description="Polar residues" evidence="6">
    <location>
        <begin position="304"/>
        <end position="314"/>
    </location>
</feature>
<keyword evidence="8" id="KW-1185">Reference proteome</keyword>
<evidence type="ECO:0008006" key="9">
    <source>
        <dbReference type="Google" id="ProtNLM"/>
    </source>
</evidence>
<organism evidence="7 8">
    <name type="scientific">Champsocephalus gunnari</name>
    <name type="common">Mackerel icefish</name>
    <dbReference type="NCBI Taxonomy" id="52237"/>
    <lineage>
        <taxon>Eukaryota</taxon>
        <taxon>Metazoa</taxon>
        <taxon>Chordata</taxon>
        <taxon>Craniata</taxon>
        <taxon>Vertebrata</taxon>
        <taxon>Euteleostomi</taxon>
        <taxon>Actinopterygii</taxon>
        <taxon>Neopterygii</taxon>
        <taxon>Teleostei</taxon>
        <taxon>Neoteleostei</taxon>
        <taxon>Acanthomorphata</taxon>
        <taxon>Eupercaria</taxon>
        <taxon>Perciformes</taxon>
        <taxon>Notothenioidei</taxon>
        <taxon>Channichthyidae</taxon>
        <taxon>Champsocephalus</taxon>
    </lineage>
</organism>
<protein>
    <recommendedName>
        <fullName evidence="9">Microtubule associated tumor suppressor 1b</fullName>
    </recommendedName>
</protein>
<proteinExistence type="inferred from homology"/>
<evidence type="ECO:0000256" key="2">
    <source>
        <dbReference type="ARBA" id="ARBA00007585"/>
    </source>
</evidence>
<dbReference type="GO" id="GO:0005634">
    <property type="term" value="C:nucleus"/>
    <property type="evidence" value="ECO:0007669"/>
    <property type="project" value="UniProtKB-SubCell"/>
</dbReference>
<keyword evidence="4" id="KW-0539">Nucleus</keyword>
<feature type="compositionally biased region" description="Low complexity" evidence="6">
    <location>
        <begin position="315"/>
        <end position="337"/>
    </location>
</feature>
<reference evidence="7 8" key="1">
    <citation type="journal article" date="2023" name="Mol. Biol. Evol.">
        <title>Genomics of Secondarily Temperate Adaptation in the Only Non-Antarctic Icefish.</title>
        <authorList>
            <person name="Rivera-Colon A.G."/>
            <person name="Rayamajhi N."/>
            <person name="Minhas B.F."/>
            <person name="Madrigal G."/>
            <person name="Bilyk K.T."/>
            <person name="Yoon V."/>
            <person name="Hune M."/>
            <person name="Gregory S."/>
            <person name="Cheng C.H.C."/>
            <person name="Catchen J.M."/>
        </authorList>
    </citation>
    <scope>NUCLEOTIDE SEQUENCE [LARGE SCALE GENOMIC DNA]</scope>
    <source>
        <tissue evidence="7">White muscle</tissue>
    </source>
</reference>
<evidence type="ECO:0000256" key="5">
    <source>
        <dbReference type="SAM" id="Coils"/>
    </source>
</evidence>
<dbReference type="PANTHER" id="PTHR24200">
    <property type="entry name" value="TOUCAN, ISOFORM A"/>
    <property type="match status" value="1"/>
</dbReference>
<dbReference type="GO" id="GO:0008017">
    <property type="term" value="F:microtubule binding"/>
    <property type="evidence" value="ECO:0007669"/>
    <property type="project" value="TreeGrafter"/>
</dbReference>
<feature type="compositionally biased region" description="Basic and acidic residues" evidence="6">
    <location>
        <begin position="552"/>
        <end position="578"/>
    </location>
</feature>
<evidence type="ECO:0000313" key="8">
    <source>
        <dbReference type="Proteomes" id="UP001331515"/>
    </source>
</evidence>
<dbReference type="InterPro" id="IPR051293">
    <property type="entry name" value="MTUS1/CCDC69"/>
</dbReference>
<dbReference type="AlphaFoldDB" id="A0AAN8E840"/>
<name>A0AAN8E840_CHAGU</name>
<feature type="region of interest" description="Disordered" evidence="6">
    <location>
        <begin position="30"/>
        <end position="424"/>
    </location>
</feature>
<feature type="compositionally biased region" description="Polar residues" evidence="6">
    <location>
        <begin position="183"/>
        <end position="195"/>
    </location>
</feature>
<gene>
    <name evidence="7" type="ORF">CgunFtcFv8_027724</name>
</gene>
<evidence type="ECO:0000256" key="4">
    <source>
        <dbReference type="ARBA" id="ARBA00023242"/>
    </source>
</evidence>
<dbReference type="GO" id="GO:0005737">
    <property type="term" value="C:cytoplasm"/>
    <property type="evidence" value="ECO:0007669"/>
    <property type="project" value="TreeGrafter"/>
</dbReference>
<comment type="subcellular location">
    <subcellularLocation>
        <location evidence="1">Nucleus</location>
    </subcellularLocation>
</comment>
<dbReference type="PANTHER" id="PTHR24200:SF7">
    <property type="entry name" value="MICROTUBULE-ASSOCIATED TUMOR SUPPRESSOR 1"/>
    <property type="match status" value="1"/>
</dbReference>
<dbReference type="Proteomes" id="UP001331515">
    <property type="component" value="Unassembled WGS sequence"/>
</dbReference>
<sequence>MVSVHSSELVPLGWDAVTRRHLFLQKVSSKLGPGVRQQGGGTRAEKGPSAPGSGTGPPRQGSPGFRQAQRDDFMLGEVWQSAGGGSPARHSQIQSQGIPKPRTSAERASVSTVTSPSSCNSKPTANQLAASARRPIPPASSKLPVKSLSTSLSPSSLGGHEISGATSKASPAAPAPAVITPEAQPSRSTLPVGTQSPAKPLPPSPAASTSEALTSAAPKTPAPRGRAQSVQARTTATGLKVPTVINHNTAKAAAANQTAAKTAPAANQSLTKQTSQNHLQRSGSAKLSRLNSIVDKNKPREASSRPTNSTSSCLSAAPSAPSAPSAAPSAPSAAPSAGTSQREQLPPPDPVPEVVHAPGTAVLPGPAPESHCNGLGLKPKTALRSRAGSRLQNAPRPGAGGGWGAERTVAAKQSQSKEQAEKKNQALSQLRRLLLQGDRRVEALATVIQHLFTEREEALKQKKSLSLELATLRDELVASAQCCERLQQGREELRVRLEEALQRLQQQHQEELVQLEDRLRSFYQTEWDKVHQTYQEEADRWRTLMEQQVEELRSRHEAERKDTAESHSQKMESLRGQHETSTQELKRIQHTELENLNKSLKDTETSLSEKISGLCAEKEALGEKLGAEEERRKQTLTDKNLKNSHTVYLEQELDSLKVVLELKNNQLHQKEKKLMDMDKVLETNVKLQECLNKVQQENEDYRARMDKHAALSKQLSSEQAKLQQTLQKESKVNKRLSMENEELLWKLHNGDLLASPRRPSPTSPFGSPRNSASFPTAAPLSPR</sequence>
<accession>A0AAN8E840</accession>
<feature type="compositionally biased region" description="Polar residues" evidence="6">
    <location>
        <begin position="228"/>
        <end position="237"/>
    </location>
</feature>
<feature type="compositionally biased region" description="Polar residues" evidence="6">
    <location>
        <begin position="109"/>
        <end position="128"/>
    </location>
</feature>
<feature type="compositionally biased region" description="Polar residues" evidence="6">
    <location>
        <begin position="269"/>
        <end position="291"/>
    </location>
</feature>
<keyword evidence="3 5" id="KW-0175">Coiled coil</keyword>
<evidence type="ECO:0000256" key="3">
    <source>
        <dbReference type="ARBA" id="ARBA00023054"/>
    </source>
</evidence>
<evidence type="ECO:0000313" key="7">
    <source>
        <dbReference type="EMBL" id="KAK5936410.1"/>
    </source>
</evidence>
<feature type="compositionally biased region" description="Polar residues" evidence="6">
    <location>
        <begin position="763"/>
        <end position="774"/>
    </location>
</feature>
<dbReference type="SUPFAM" id="SSF58113">
    <property type="entry name" value="Apolipoprotein A-I"/>
    <property type="match status" value="1"/>
</dbReference>
<feature type="compositionally biased region" description="Low complexity" evidence="6">
    <location>
        <begin position="248"/>
        <end position="268"/>
    </location>
</feature>
<feature type="region of interest" description="Disordered" evidence="6">
    <location>
        <begin position="552"/>
        <end position="583"/>
    </location>
</feature>
<dbReference type="EMBL" id="JAURVH010000018">
    <property type="protein sequence ID" value="KAK5936410.1"/>
    <property type="molecule type" value="Genomic_DNA"/>
</dbReference>
<feature type="region of interest" description="Disordered" evidence="6">
    <location>
        <begin position="752"/>
        <end position="783"/>
    </location>
</feature>
<feature type="compositionally biased region" description="Low complexity" evidence="6">
    <location>
        <begin position="206"/>
        <end position="218"/>
    </location>
</feature>
<feature type="compositionally biased region" description="Low complexity" evidence="6">
    <location>
        <begin position="47"/>
        <end position="58"/>
    </location>
</feature>
<evidence type="ECO:0000256" key="1">
    <source>
        <dbReference type="ARBA" id="ARBA00004123"/>
    </source>
</evidence>
<evidence type="ECO:0000256" key="6">
    <source>
        <dbReference type="SAM" id="MobiDB-lite"/>
    </source>
</evidence>
<comment type="similarity">
    <text evidence="2">Belongs to the MTUS1 family.</text>
</comment>
<comment type="caution">
    <text evidence="7">The sequence shown here is derived from an EMBL/GenBank/DDBJ whole genome shotgun (WGS) entry which is preliminary data.</text>
</comment>
<feature type="coiled-coil region" evidence="5">
    <location>
        <begin position="653"/>
        <end position="728"/>
    </location>
</feature>